<reference evidence="1 2" key="1">
    <citation type="journal article" date="2021" name="Nat. Commun.">
        <title>Genetic determinants of endophytism in the Arabidopsis root mycobiome.</title>
        <authorList>
            <person name="Mesny F."/>
            <person name="Miyauchi S."/>
            <person name="Thiergart T."/>
            <person name="Pickel B."/>
            <person name="Atanasova L."/>
            <person name="Karlsson M."/>
            <person name="Huettel B."/>
            <person name="Barry K.W."/>
            <person name="Haridas S."/>
            <person name="Chen C."/>
            <person name="Bauer D."/>
            <person name="Andreopoulos W."/>
            <person name="Pangilinan J."/>
            <person name="LaButti K."/>
            <person name="Riley R."/>
            <person name="Lipzen A."/>
            <person name="Clum A."/>
            <person name="Drula E."/>
            <person name="Henrissat B."/>
            <person name="Kohler A."/>
            <person name="Grigoriev I.V."/>
            <person name="Martin F.M."/>
            <person name="Hacquard S."/>
        </authorList>
    </citation>
    <scope>NUCLEOTIDE SEQUENCE [LARGE SCALE GENOMIC DNA]</scope>
    <source>
        <strain evidence="1 2">MPI-SDFR-AT-0079</strain>
    </source>
</reference>
<comment type="caution">
    <text evidence="1">The sequence shown here is derived from an EMBL/GenBank/DDBJ whole genome shotgun (WGS) entry which is preliminary data.</text>
</comment>
<keyword evidence="2" id="KW-1185">Reference proteome</keyword>
<dbReference type="Proteomes" id="UP000724584">
    <property type="component" value="Unassembled WGS sequence"/>
</dbReference>
<evidence type="ECO:0000313" key="2">
    <source>
        <dbReference type="Proteomes" id="UP000724584"/>
    </source>
</evidence>
<protein>
    <submittedName>
        <fullName evidence="1">Ser-Thr-rich glycosyl-phosphatidyl-inositol-anchored membrane family-domain-containing protein</fullName>
    </submittedName>
</protein>
<organism evidence="1 2">
    <name type="scientific">Chaetomium tenue</name>
    <dbReference type="NCBI Taxonomy" id="1854479"/>
    <lineage>
        <taxon>Eukaryota</taxon>
        <taxon>Fungi</taxon>
        <taxon>Dikarya</taxon>
        <taxon>Ascomycota</taxon>
        <taxon>Pezizomycotina</taxon>
        <taxon>Sordariomycetes</taxon>
        <taxon>Sordariomycetidae</taxon>
        <taxon>Sordariales</taxon>
        <taxon>Chaetomiaceae</taxon>
        <taxon>Chaetomium</taxon>
    </lineage>
</organism>
<name>A0ACB7P2I9_9PEZI</name>
<sequence>MRAQFATLLALAAPLYAIKITSPSKNDVVDPSKGVTVKWSTVNTDPSKAHLVLVNMASGHIPFSKDLGEVDLSTGSFKVSEKDVPSDEGFQFNFESTETQNTGILAQSEQFEVKSSASDSDDDEEKSSSSASASASASTSATASASSSSVTLTTTIRTLTQTFTSTGSDTTVTGTTVTTSTGTPTGNSGTQTESATSSTSEGAAAPTGMVVQGGSLLALVAGVAAVLA</sequence>
<proteinExistence type="predicted"/>
<gene>
    <name evidence="1" type="ORF">F5144DRAFT_271642</name>
</gene>
<evidence type="ECO:0000313" key="1">
    <source>
        <dbReference type="EMBL" id="KAH6627394.1"/>
    </source>
</evidence>
<accession>A0ACB7P2I9</accession>
<dbReference type="EMBL" id="JAGIZQ010000005">
    <property type="protein sequence ID" value="KAH6627394.1"/>
    <property type="molecule type" value="Genomic_DNA"/>
</dbReference>